<feature type="transmembrane region" description="Helical" evidence="1">
    <location>
        <begin position="108"/>
        <end position="133"/>
    </location>
</feature>
<keyword evidence="1" id="KW-0812">Transmembrane</keyword>
<accession>A0A443HY96</accession>
<dbReference type="GeneID" id="39595414"/>
<proteinExistence type="predicted"/>
<reference evidence="2 3" key="1">
    <citation type="journal article" date="2018" name="Front. Microbiol.">
        <title>Genomic and genetic insights into a cosmopolitan fungus, Paecilomyces variotii (Eurotiales).</title>
        <authorList>
            <person name="Urquhart A.S."/>
            <person name="Mondo S.J."/>
            <person name="Makela M.R."/>
            <person name="Hane J.K."/>
            <person name="Wiebenga A."/>
            <person name="He G."/>
            <person name="Mihaltcheva S."/>
            <person name="Pangilinan J."/>
            <person name="Lipzen A."/>
            <person name="Barry K."/>
            <person name="de Vries R.P."/>
            <person name="Grigoriev I.V."/>
            <person name="Idnurm A."/>
        </authorList>
    </citation>
    <scope>NUCLEOTIDE SEQUENCE [LARGE SCALE GENOMIC DNA]</scope>
    <source>
        <strain evidence="2 3">CBS 101075</strain>
    </source>
</reference>
<keyword evidence="3" id="KW-1185">Reference proteome</keyword>
<keyword evidence="1" id="KW-0472">Membrane</keyword>
<keyword evidence="1" id="KW-1133">Transmembrane helix</keyword>
<dbReference type="RefSeq" id="XP_028486463.1">
    <property type="nucleotide sequence ID" value="XM_028626137.1"/>
</dbReference>
<comment type="caution">
    <text evidence="2">The sequence shown here is derived from an EMBL/GenBank/DDBJ whole genome shotgun (WGS) entry which is preliminary data.</text>
</comment>
<sequence length="159" mass="18341">MIGHGTNSDQIDCIHPGVWWVLFMGRSICLRERGRTGMSAMSDIIYAPLPICICGPAKELDRGDVSHLISRVVFSGREKESTYDGLSDERQHVIYVPRHVYMFFMHRCYFLCCCTLSLFFVLSVFLLLEMIWACFSFCAICPRPGCNYRIRICFLLSFL</sequence>
<evidence type="ECO:0000256" key="1">
    <source>
        <dbReference type="SAM" id="Phobius"/>
    </source>
</evidence>
<name>A0A443HY96_BYSSP</name>
<dbReference type="AlphaFoldDB" id="A0A443HY96"/>
<evidence type="ECO:0000313" key="3">
    <source>
        <dbReference type="Proteomes" id="UP000283841"/>
    </source>
</evidence>
<dbReference type="VEuPathDB" id="FungiDB:C8Q69DRAFT_205866"/>
<gene>
    <name evidence="2" type="ORF">C8Q69DRAFT_205866</name>
</gene>
<protein>
    <submittedName>
        <fullName evidence="2">Uncharacterized protein</fullName>
    </submittedName>
</protein>
<organism evidence="2 3">
    <name type="scientific">Byssochlamys spectabilis</name>
    <name type="common">Paecilomyces variotii</name>
    <dbReference type="NCBI Taxonomy" id="264951"/>
    <lineage>
        <taxon>Eukaryota</taxon>
        <taxon>Fungi</taxon>
        <taxon>Dikarya</taxon>
        <taxon>Ascomycota</taxon>
        <taxon>Pezizomycotina</taxon>
        <taxon>Eurotiomycetes</taxon>
        <taxon>Eurotiomycetidae</taxon>
        <taxon>Eurotiales</taxon>
        <taxon>Thermoascaceae</taxon>
        <taxon>Paecilomyces</taxon>
    </lineage>
</organism>
<evidence type="ECO:0000313" key="2">
    <source>
        <dbReference type="EMBL" id="RWQ96818.1"/>
    </source>
</evidence>
<dbReference type="EMBL" id="RCNU01000003">
    <property type="protein sequence ID" value="RWQ96818.1"/>
    <property type="molecule type" value="Genomic_DNA"/>
</dbReference>
<dbReference type="Proteomes" id="UP000283841">
    <property type="component" value="Unassembled WGS sequence"/>
</dbReference>